<dbReference type="EMBL" id="QOHL01000015">
    <property type="protein sequence ID" value="RZB12565.1"/>
    <property type="molecule type" value="Genomic_DNA"/>
</dbReference>
<dbReference type="Proteomes" id="UP000293377">
    <property type="component" value="Unassembled WGS sequence"/>
</dbReference>
<organism evidence="1 2">
    <name type="scientific">Ehrlichia minasensis</name>
    <dbReference type="NCBI Taxonomy" id="1242993"/>
    <lineage>
        <taxon>Bacteria</taxon>
        <taxon>Pseudomonadati</taxon>
        <taxon>Pseudomonadota</taxon>
        <taxon>Alphaproteobacteria</taxon>
        <taxon>Rickettsiales</taxon>
        <taxon>Anaplasmataceae</taxon>
        <taxon>Ehrlichia</taxon>
    </lineage>
</organism>
<protein>
    <recommendedName>
        <fullName evidence="3">Magnesium transporter MgtE intracellular domain-containing protein</fullName>
    </recommendedName>
</protein>
<evidence type="ECO:0000313" key="2">
    <source>
        <dbReference type="Proteomes" id="UP000293377"/>
    </source>
</evidence>
<keyword evidence="2" id="KW-1185">Reference proteome</keyword>
<accession>A0A4Q6I3W8</accession>
<dbReference type="AlphaFoldDB" id="A0A4Q6I3W8"/>
<dbReference type="STRING" id="1242993.ehr_00234"/>
<sequence length="198" mass="22398">MQVIYVINVVLIFFITGVLLHGAYSISDDKVVEFNLLDSVTFVKSSDNFSKDLKNKISLVQVDSSTISIIDLQDWYYHLLKQEESLKNKEILLRDIEKHNNEQILYLENVKKVLASLIKVDDNKERIHSLVKIYENMPVELAAEIFGLLDINSLMSIAHNIDKVTLSNILLHVSPSVTEMIKKASASISKCDCSNSVS</sequence>
<evidence type="ECO:0008006" key="3">
    <source>
        <dbReference type="Google" id="ProtNLM"/>
    </source>
</evidence>
<gene>
    <name evidence="1" type="ORF">DRF75_03525</name>
</gene>
<reference evidence="1 2" key="1">
    <citation type="submission" date="2018-06" db="EMBL/GenBank/DDBJ databases">
        <title>Complete Genome Sequence of Ehrlichia minasensis Isolated From Cattle.</title>
        <authorList>
            <person name="Aguiar D.M."/>
            <person name="Araujo J.P.A.Jr."/>
            <person name="Nakazato L."/>
            <person name="Bard E."/>
            <person name="Cabezas-Cruz A."/>
        </authorList>
    </citation>
    <scope>NUCLEOTIDE SEQUENCE [LARGE SCALE GENOMIC DNA]</scope>
    <source>
        <strain evidence="1 2">B11</strain>
    </source>
</reference>
<evidence type="ECO:0000313" key="1">
    <source>
        <dbReference type="EMBL" id="RZB12565.1"/>
    </source>
</evidence>
<name>A0A4Q6I3W8_9RICK</name>
<comment type="caution">
    <text evidence="1">The sequence shown here is derived from an EMBL/GenBank/DDBJ whole genome shotgun (WGS) entry which is preliminary data.</text>
</comment>
<proteinExistence type="predicted"/>